<gene>
    <name evidence="1" type="ORF">GTH24_15120</name>
</gene>
<dbReference type="EMBL" id="CP047344">
    <property type="protein sequence ID" value="QIF95146.1"/>
    <property type="molecule type" value="Genomic_DNA"/>
</dbReference>
<proteinExistence type="predicted"/>
<dbReference type="RefSeq" id="WP_164526634.1">
    <property type="nucleotide sequence ID" value="NZ_CP047344.1"/>
</dbReference>
<sequence length="296" mass="32633">MAFNRKVLRITLTLSGENQSFSTENKNSLSAIGLRAIAEINYGNGSPAPSARVKIYGLPIETADKLLRIKFNSLNGLRDTIAIEAGDQDSDLVPVFKGGITFAYPDFGDAPNVALIIESQTAVLESMAPVDAESYKGYQDVVNIMGQICERVGYTLESNDVNAKLNDVYLCDTDMKKIRKLADDADLDLYLENNLVAITPKGQPRKIKIPVISPETGLIGYPTPTMIGVDFKCFFDPLIRFGGIARIKNSTVERCNGDWLIYGSRSILETEQESARWHMEISAQNLEDSKNVAIKK</sequence>
<evidence type="ECO:0000313" key="1">
    <source>
        <dbReference type="EMBL" id="QIF95146.1"/>
    </source>
</evidence>
<reference evidence="1 2" key="1">
    <citation type="submission" date="2020-01" db="EMBL/GenBank/DDBJ databases">
        <title>The genomic epidemiology of tigecycline resistance gene tet(X) variants in a swine farm in China.</title>
        <authorList>
            <person name="Peng K."/>
            <person name="Li R."/>
        </authorList>
    </citation>
    <scope>NUCLEOTIDE SEQUENCE [LARGE SCALE GENOMIC DNA]</scope>
    <source>
        <strain evidence="1 2">ZN3</strain>
    </source>
</reference>
<accession>A0A6G6SN21</accession>
<dbReference type="InterPro" id="IPR054496">
    <property type="entry name" value="E217_GP41"/>
</dbReference>
<evidence type="ECO:0000313" key="2">
    <source>
        <dbReference type="Proteomes" id="UP000503287"/>
    </source>
</evidence>
<organism evidence="1 2">
    <name type="scientific">Proteus vulgaris</name>
    <dbReference type="NCBI Taxonomy" id="585"/>
    <lineage>
        <taxon>Bacteria</taxon>
        <taxon>Pseudomonadati</taxon>
        <taxon>Pseudomonadota</taxon>
        <taxon>Gammaproteobacteria</taxon>
        <taxon>Enterobacterales</taxon>
        <taxon>Morganellaceae</taxon>
        <taxon>Proteus</taxon>
    </lineage>
</organism>
<name>A0A6G6SN21_PROVU</name>
<keyword evidence="2" id="KW-1185">Reference proteome</keyword>
<dbReference type="Pfam" id="PF22759">
    <property type="entry name" value="E217_GP41"/>
    <property type="match status" value="1"/>
</dbReference>
<dbReference type="AlphaFoldDB" id="A0A6G6SN21"/>
<dbReference type="Proteomes" id="UP000503287">
    <property type="component" value="Chromosome"/>
</dbReference>
<protein>
    <submittedName>
        <fullName evidence="1">Uncharacterized protein</fullName>
    </submittedName>
</protein>